<protein>
    <submittedName>
        <fullName evidence="2">Uncharacterized protein</fullName>
    </submittedName>
</protein>
<comment type="similarity">
    <text evidence="1">Belongs to the UPF0102 family.</text>
</comment>
<dbReference type="EMBL" id="CP001759">
    <property type="protein sequence ID" value="ACZ48878.1"/>
    <property type="molecule type" value="Genomic_DNA"/>
</dbReference>
<dbReference type="AlphaFoldDB" id="D1ATK0"/>
<gene>
    <name evidence="2" type="ordered locus">ACIS_00199</name>
</gene>
<dbReference type="Proteomes" id="UP000000630">
    <property type="component" value="Chromosome"/>
</dbReference>
<name>D1ATK0_ANACI</name>
<dbReference type="InterPro" id="IPR011856">
    <property type="entry name" value="tRNA_endonuc-like_dom_sf"/>
</dbReference>
<dbReference type="PANTHER" id="PTHR34039:SF1">
    <property type="entry name" value="UPF0102 PROTEIN YRAN"/>
    <property type="match status" value="1"/>
</dbReference>
<proteinExistence type="inferred from homology"/>
<sequence length="151" mass="17614">MCNQVAACKTSMARVYSAHRRNYVKLVLCGTKSGNRAVKKVRNLAGYAGELVVLLLRKLRLHRILHHRYRSPLGEIDLIVQNGRELYFIEVKTSMTSRFREVPVTGKQRRSIVRTAQYFLSRHPQFYEHQISFEVYCISPRSGITRFVNAW</sequence>
<evidence type="ECO:0000256" key="1">
    <source>
        <dbReference type="ARBA" id="ARBA00006738"/>
    </source>
</evidence>
<dbReference type="SUPFAM" id="SSF52980">
    <property type="entry name" value="Restriction endonuclease-like"/>
    <property type="match status" value="1"/>
</dbReference>
<dbReference type="InterPro" id="IPR003509">
    <property type="entry name" value="UPF0102_YraN-like"/>
</dbReference>
<reference evidence="2 3" key="1">
    <citation type="journal article" date="2010" name="J. Bacteriol.">
        <title>Complete genome sequence of Anaplasma marginale subsp. centrale.</title>
        <authorList>
            <person name="Herndon D.R."/>
            <person name="Palmer G.H."/>
            <person name="Shkap V."/>
            <person name="Knowles D.P. Jr."/>
            <person name="Brayton K.A."/>
        </authorList>
    </citation>
    <scope>NUCLEOTIDE SEQUENCE [LARGE SCALE GENOMIC DNA]</scope>
    <source>
        <strain evidence="2 3">Israel</strain>
    </source>
</reference>
<dbReference type="PANTHER" id="PTHR34039">
    <property type="entry name" value="UPF0102 PROTEIN YRAN"/>
    <property type="match status" value="1"/>
</dbReference>
<dbReference type="Pfam" id="PF02021">
    <property type="entry name" value="UPF0102"/>
    <property type="match status" value="1"/>
</dbReference>
<dbReference type="KEGG" id="acn:ACIS_00199"/>
<dbReference type="HOGENOM" id="CLU_115353_0_2_5"/>
<accession>D1ATK0</accession>
<evidence type="ECO:0000313" key="2">
    <source>
        <dbReference type="EMBL" id="ACZ48878.1"/>
    </source>
</evidence>
<dbReference type="eggNOG" id="COG0792">
    <property type="taxonomic scope" value="Bacteria"/>
</dbReference>
<dbReference type="Gene3D" id="3.40.1350.10">
    <property type="match status" value="1"/>
</dbReference>
<organism evidence="2 3">
    <name type="scientific">Anaplasma centrale (strain Israel)</name>
    <name type="common">Anaplasma marginale subsp. centrale (strain Israel)</name>
    <dbReference type="NCBI Taxonomy" id="574556"/>
    <lineage>
        <taxon>Bacteria</taxon>
        <taxon>Pseudomonadati</taxon>
        <taxon>Pseudomonadota</taxon>
        <taxon>Alphaproteobacteria</taxon>
        <taxon>Rickettsiales</taxon>
        <taxon>Anaplasmataceae</taxon>
        <taxon>Anaplasma</taxon>
    </lineage>
</organism>
<dbReference type="InterPro" id="IPR011335">
    <property type="entry name" value="Restrct_endonuc-II-like"/>
</dbReference>
<evidence type="ECO:0000313" key="3">
    <source>
        <dbReference type="Proteomes" id="UP000000630"/>
    </source>
</evidence>
<dbReference type="STRING" id="574556.ACIS_00199"/>
<keyword evidence="3" id="KW-1185">Reference proteome</keyword>
<dbReference type="GO" id="GO:0003676">
    <property type="term" value="F:nucleic acid binding"/>
    <property type="evidence" value="ECO:0007669"/>
    <property type="project" value="InterPro"/>
</dbReference>